<evidence type="ECO:0000313" key="4">
    <source>
        <dbReference type="Proteomes" id="UP000289340"/>
    </source>
</evidence>
<dbReference type="EMBL" id="QZWG01000014">
    <property type="protein sequence ID" value="RZB68556.1"/>
    <property type="molecule type" value="Genomic_DNA"/>
</dbReference>
<protein>
    <recommendedName>
        <fullName evidence="2">Cell division control protein 24 OB domain-containing protein</fullName>
    </recommendedName>
</protein>
<name>A0A445H4R3_GLYSO</name>
<evidence type="ECO:0000256" key="1">
    <source>
        <dbReference type="SAM" id="MobiDB-lite"/>
    </source>
</evidence>
<dbReference type="PANTHER" id="PTHR36033:SF1">
    <property type="entry name" value="NUCLEIC ACID-BINDING PROTEINS SUPERFAMILY"/>
    <property type="match status" value="1"/>
</dbReference>
<accession>A0A445H4R3</accession>
<dbReference type="Proteomes" id="UP000289340">
    <property type="component" value="Chromosome 14"/>
</dbReference>
<reference evidence="3 4" key="1">
    <citation type="submission" date="2018-09" db="EMBL/GenBank/DDBJ databases">
        <title>A high-quality reference genome of wild soybean provides a powerful tool to mine soybean genomes.</title>
        <authorList>
            <person name="Xie M."/>
            <person name="Chung C.Y.L."/>
            <person name="Li M.-W."/>
            <person name="Wong F.-L."/>
            <person name="Chan T.-F."/>
            <person name="Lam H.-M."/>
        </authorList>
    </citation>
    <scope>NUCLEOTIDE SEQUENCE [LARGE SCALE GENOMIC DNA]</scope>
    <source>
        <strain evidence="4">cv. W05</strain>
        <tissue evidence="3">Hypocotyl of etiolated seedlings</tissue>
    </source>
</reference>
<comment type="caution">
    <text evidence="3">The sequence shown here is derived from an EMBL/GenBank/DDBJ whole genome shotgun (WGS) entry which is preliminary data.</text>
</comment>
<sequence length="300" mass="33786">MPEQAPGAKLVLIPECFWLFLTPDDPLGGPTFSSDSEECSQCSNELSEEACLEDSLSTQLIERPPKLVFKRGAIIQRESSEGCLTIVSENDWKCFCEEWGGIETKGMSATIDHNFLSLNSVLEAVIIDAFVLPGTNIHMLTLGDYWSSNIIDVYLHRRNPPQPQLLLRSHHKPPSTETEAEPKSREESENGNYDWCEPFMPQGFLQRIRLTAKRACCKYCILSSRFYDLTGLQNGILKRGREIFLTGCYLRTPTGGSGHSRLLPTEYLVILLDEDFQKEIVKAAKTFTAIGYKHIETGED</sequence>
<dbReference type="InterPro" id="IPR035200">
    <property type="entry name" value="Cdc24_OB2"/>
</dbReference>
<evidence type="ECO:0000313" key="3">
    <source>
        <dbReference type="EMBL" id="RZB68556.1"/>
    </source>
</evidence>
<feature type="domain" description="Cell division control protein 24 OB" evidence="2">
    <location>
        <begin position="221"/>
        <end position="278"/>
    </location>
</feature>
<dbReference type="AlphaFoldDB" id="A0A445H4R3"/>
<proteinExistence type="predicted"/>
<organism evidence="3 4">
    <name type="scientific">Glycine soja</name>
    <name type="common">Wild soybean</name>
    <dbReference type="NCBI Taxonomy" id="3848"/>
    <lineage>
        <taxon>Eukaryota</taxon>
        <taxon>Viridiplantae</taxon>
        <taxon>Streptophyta</taxon>
        <taxon>Embryophyta</taxon>
        <taxon>Tracheophyta</taxon>
        <taxon>Spermatophyta</taxon>
        <taxon>Magnoliopsida</taxon>
        <taxon>eudicotyledons</taxon>
        <taxon>Gunneridae</taxon>
        <taxon>Pentapetalae</taxon>
        <taxon>rosids</taxon>
        <taxon>fabids</taxon>
        <taxon>Fabales</taxon>
        <taxon>Fabaceae</taxon>
        <taxon>Papilionoideae</taxon>
        <taxon>50 kb inversion clade</taxon>
        <taxon>NPAAA clade</taxon>
        <taxon>indigoferoid/millettioid clade</taxon>
        <taxon>Phaseoleae</taxon>
        <taxon>Glycine</taxon>
        <taxon>Glycine subgen. Soja</taxon>
    </lineage>
</organism>
<keyword evidence="4" id="KW-1185">Reference proteome</keyword>
<dbReference type="Pfam" id="PF17245">
    <property type="entry name" value="CDC24_OB2"/>
    <property type="match status" value="1"/>
</dbReference>
<dbReference type="PANTHER" id="PTHR36033">
    <property type="entry name" value="NUCLEIC ACID-BINDING PROTEINS SUPERFAMILY"/>
    <property type="match status" value="1"/>
</dbReference>
<evidence type="ECO:0000259" key="2">
    <source>
        <dbReference type="Pfam" id="PF17245"/>
    </source>
</evidence>
<gene>
    <name evidence="3" type="ORF">D0Y65_038365</name>
</gene>
<feature type="region of interest" description="Disordered" evidence="1">
    <location>
        <begin position="164"/>
        <end position="189"/>
    </location>
</feature>